<dbReference type="Gene3D" id="3.40.50.300">
    <property type="entry name" value="P-loop containing nucleotide triphosphate hydrolases"/>
    <property type="match status" value="1"/>
</dbReference>
<protein>
    <submittedName>
        <fullName evidence="8">IstB domain protein ATP-binding protein</fullName>
    </submittedName>
</protein>
<dbReference type="KEGG" id="hoh:Hoch_2873"/>
<evidence type="ECO:0000256" key="3">
    <source>
        <dbReference type="ARBA" id="ARBA00022840"/>
    </source>
</evidence>
<dbReference type="KEGG" id="hoh:Hoch_1096"/>
<dbReference type="EMBL" id="CP001804">
    <property type="protein sequence ID" value="ACY13684.1"/>
    <property type="molecule type" value="Genomic_DNA"/>
</dbReference>
<dbReference type="GO" id="GO:0005524">
    <property type="term" value="F:ATP binding"/>
    <property type="evidence" value="ECO:0007669"/>
    <property type="project" value="UniProtKB-KW"/>
</dbReference>
<dbReference type="KEGG" id="hoh:Hoch_1051"/>
<reference evidence="8 11" key="1">
    <citation type="journal article" date="2010" name="Stand. Genomic Sci.">
        <title>Complete genome sequence of Haliangium ochraceum type strain (SMP-2).</title>
        <authorList>
            <consortium name="US DOE Joint Genome Institute (JGI-PGF)"/>
            <person name="Ivanova N."/>
            <person name="Daum C."/>
            <person name="Lang E."/>
            <person name="Abt B."/>
            <person name="Kopitz M."/>
            <person name="Saunders E."/>
            <person name="Lapidus A."/>
            <person name="Lucas S."/>
            <person name="Glavina Del Rio T."/>
            <person name="Nolan M."/>
            <person name="Tice H."/>
            <person name="Copeland A."/>
            <person name="Cheng J.F."/>
            <person name="Chen F."/>
            <person name="Bruce D."/>
            <person name="Goodwin L."/>
            <person name="Pitluck S."/>
            <person name="Mavromatis K."/>
            <person name="Pati A."/>
            <person name="Mikhailova N."/>
            <person name="Chen A."/>
            <person name="Palaniappan K."/>
            <person name="Land M."/>
            <person name="Hauser L."/>
            <person name="Chang Y.J."/>
            <person name="Jeffries C.D."/>
            <person name="Detter J.C."/>
            <person name="Brettin T."/>
            <person name="Rohde M."/>
            <person name="Goker M."/>
            <person name="Bristow J."/>
            <person name="Markowitz V."/>
            <person name="Eisen J.A."/>
            <person name="Hugenholtz P."/>
            <person name="Kyrpides N.C."/>
            <person name="Klenk H.P."/>
        </authorList>
    </citation>
    <scope>NUCLEOTIDE SEQUENCE [LARGE SCALE GENOMIC DNA]</scope>
    <source>
        <strain evidence="8">DSM 14365</strain>
        <strain evidence="11">DSM 14365 / CIP 107738 / JCM 11303 / AJ 13395 / SMP-2</strain>
    </source>
</reference>
<dbReference type="RefSeq" id="WP_012826259.1">
    <property type="nucleotide sequence ID" value="NC_013440.1"/>
</dbReference>
<evidence type="ECO:0000313" key="5">
    <source>
        <dbReference type="EMBL" id="ACY13643.1"/>
    </source>
</evidence>
<evidence type="ECO:0000259" key="4">
    <source>
        <dbReference type="SMART" id="SM00382"/>
    </source>
</evidence>
<dbReference type="STRING" id="502025.Hoch_1051"/>
<evidence type="ECO:0000313" key="9">
    <source>
        <dbReference type="EMBL" id="ACY17343.1"/>
    </source>
</evidence>
<dbReference type="InterPro" id="IPR047661">
    <property type="entry name" value="IstB"/>
</dbReference>
<dbReference type="EMBL" id="CP001804">
    <property type="protein sequence ID" value="ACY13643.1"/>
    <property type="molecule type" value="Genomic_DNA"/>
</dbReference>
<proteinExistence type="inferred from homology"/>
<sequence>MTPPTPPTAELTPDELHHRVRALGLYGVLARWDELRDAPWLPLLAAIEEAERQRRSLERRLRDARIGAFKPLADFDWSWPRSIDRQVIEELATLAFLKDGTNVILVGPNGVGKTMLLKNLAHLALIRGHSVRFMPASDMLADLAKQSTSDAFARRLRRFTGPALLCIDEVGYLSYDSRYADLLFRVVSDRYDAGRSIILSTNKAFSDWTEVFPHATCTVTLVDRLVHRSEILEIDGDSFRLKEAKERQAHRSASRRPKRSSQ</sequence>
<evidence type="ECO:0000256" key="2">
    <source>
        <dbReference type="ARBA" id="ARBA00022741"/>
    </source>
</evidence>
<dbReference type="Pfam" id="PF01695">
    <property type="entry name" value="IstB_IS21"/>
    <property type="match status" value="1"/>
</dbReference>
<dbReference type="EMBL" id="CP001804">
    <property type="protein sequence ID" value="ACY17343.1"/>
    <property type="molecule type" value="Genomic_DNA"/>
</dbReference>
<keyword evidence="11" id="KW-1185">Reference proteome</keyword>
<dbReference type="NCBIfam" id="NF038214">
    <property type="entry name" value="IS21_help_AAA"/>
    <property type="match status" value="1"/>
</dbReference>
<dbReference type="AlphaFoldDB" id="D0LPN2"/>
<dbReference type="eggNOG" id="COG1484">
    <property type="taxonomic scope" value="Bacteria"/>
</dbReference>
<dbReference type="OrthoDB" id="8150723at2"/>
<dbReference type="SMART" id="SM00382">
    <property type="entry name" value="AAA"/>
    <property type="match status" value="1"/>
</dbReference>
<dbReference type="KEGG" id="hoh:Hoch_4854"/>
<dbReference type="InterPro" id="IPR002611">
    <property type="entry name" value="IstB_ATP-bd"/>
</dbReference>
<keyword evidence="2" id="KW-0547">Nucleotide-binding</keyword>
<evidence type="ECO:0000313" key="10">
    <source>
        <dbReference type="EMBL" id="ACY17346.1"/>
    </source>
</evidence>
<evidence type="ECO:0000313" key="11">
    <source>
        <dbReference type="Proteomes" id="UP000001880"/>
    </source>
</evidence>
<dbReference type="EMBL" id="CP001804">
    <property type="protein sequence ID" value="ACY15395.1"/>
    <property type="molecule type" value="Genomic_DNA"/>
</dbReference>
<evidence type="ECO:0000313" key="7">
    <source>
        <dbReference type="EMBL" id="ACY14138.1"/>
    </source>
</evidence>
<dbReference type="PANTHER" id="PTHR30050">
    <property type="entry name" value="CHROMOSOMAL REPLICATION INITIATOR PROTEIN DNAA"/>
    <property type="match status" value="1"/>
</dbReference>
<dbReference type="Proteomes" id="UP000001880">
    <property type="component" value="Chromosome"/>
</dbReference>
<dbReference type="PANTHER" id="PTHR30050:SF4">
    <property type="entry name" value="ATP-BINDING PROTEIN RV3427C IN INSERTION SEQUENCE-RELATED"/>
    <property type="match status" value="1"/>
</dbReference>
<dbReference type="SUPFAM" id="SSF52540">
    <property type="entry name" value="P-loop containing nucleoside triphosphate hydrolases"/>
    <property type="match status" value="1"/>
</dbReference>
<dbReference type="CDD" id="cd00009">
    <property type="entry name" value="AAA"/>
    <property type="match status" value="1"/>
</dbReference>
<evidence type="ECO:0000313" key="8">
    <source>
        <dbReference type="EMBL" id="ACY15395.1"/>
    </source>
</evidence>
<comment type="similarity">
    <text evidence="1">Belongs to the IS21/IS1162 putative ATP-binding protein family.</text>
</comment>
<gene>
    <name evidence="5" type="ordered locus">Hoch_1051</name>
    <name evidence="6" type="ordered locus">Hoch_1096</name>
    <name evidence="7" type="ordered locus">Hoch_1588</name>
    <name evidence="8" type="ordered locus">Hoch_2873</name>
    <name evidence="9" type="ordered locus">Hoch_4854</name>
    <name evidence="10" type="ordered locus">Hoch_4857</name>
</gene>
<evidence type="ECO:0000256" key="1">
    <source>
        <dbReference type="ARBA" id="ARBA00008059"/>
    </source>
</evidence>
<dbReference type="PIRSF" id="PIRSF003073">
    <property type="entry name" value="DNAC_TnpB_IstB"/>
    <property type="match status" value="1"/>
</dbReference>
<dbReference type="HOGENOM" id="CLU_062999_1_1_7"/>
<evidence type="ECO:0000313" key="6">
    <source>
        <dbReference type="EMBL" id="ACY13684.1"/>
    </source>
</evidence>
<organism evidence="8 11">
    <name type="scientific">Haliangium ochraceum (strain DSM 14365 / JCM 11303 / SMP-2)</name>
    <dbReference type="NCBI Taxonomy" id="502025"/>
    <lineage>
        <taxon>Bacteria</taxon>
        <taxon>Pseudomonadati</taxon>
        <taxon>Myxococcota</taxon>
        <taxon>Polyangia</taxon>
        <taxon>Haliangiales</taxon>
        <taxon>Kofleriaceae</taxon>
        <taxon>Haliangium</taxon>
    </lineage>
</organism>
<dbReference type="InterPro" id="IPR027417">
    <property type="entry name" value="P-loop_NTPase"/>
</dbReference>
<dbReference type="EMBL" id="CP001804">
    <property type="protein sequence ID" value="ACY17346.1"/>
    <property type="molecule type" value="Genomic_DNA"/>
</dbReference>
<dbReference type="EMBL" id="CP001804">
    <property type="protein sequence ID" value="ACY14138.1"/>
    <property type="molecule type" value="Genomic_DNA"/>
</dbReference>
<name>D0LPN2_HALO1</name>
<accession>D0LPN2</accession>
<dbReference type="GO" id="GO:0006260">
    <property type="term" value="P:DNA replication"/>
    <property type="evidence" value="ECO:0007669"/>
    <property type="project" value="TreeGrafter"/>
</dbReference>
<dbReference type="KEGG" id="hoh:Hoch_1588"/>
<feature type="domain" description="AAA+ ATPase" evidence="4">
    <location>
        <begin position="99"/>
        <end position="226"/>
    </location>
</feature>
<keyword evidence="3 8" id="KW-0067">ATP-binding</keyword>
<dbReference type="InterPro" id="IPR028350">
    <property type="entry name" value="DNAC/IstB-like"/>
</dbReference>
<dbReference type="KEGG" id="hoh:Hoch_4857"/>
<dbReference type="InterPro" id="IPR003593">
    <property type="entry name" value="AAA+_ATPase"/>
</dbReference>